<organism evidence="13">
    <name type="scientific">Cladonia grayi</name>
    <name type="common">Gray's cup lichen</name>
    <dbReference type="NCBI Taxonomy" id="27339"/>
    <lineage>
        <taxon>Eukaryota</taxon>
        <taxon>Fungi</taxon>
        <taxon>Dikarya</taxon>
        <taxon>Ascomycota</taxon>
        <taxon>Pezizomycotina</taxon>
        <taxon>Lecanoromycetes</taxon>
        <taxon>OSLEUM clade</taxon>
        <taxon>Lecanoromycetidae</taxon>
        <taxon>Lecanorales</taxon>
        <taxon>Lecanorineae</taxon>
        <taxon>Cladoniaceae</taxon>
        <taxon>Cladonia</taxon>
    </lineage>
</organism>
<comment type="subunit">
    <text evidence="2">Homodimer.</text>
</comment>
<evidence type="ECO:0000259" key="12">
    <source>
        <dbReference type="Pfam" id="PF00080"/>
    </source>
</evidence>
<dbReference type="EC" id="1.15.1.1" evidence="3 10"/>
<dbReference type="PANTHER" id="PTHR10003">
    <property type="entry name" value="SUPEROXIDE DISMUTASE CU-ZN -RELATED"/>
    <property type="match status" value="1"/>
</dbReference>
<evidence type="ECO:0000256" key="9">
    <source>
        <dbReference type="ARBA" id="ARBA00023008"/>
    </source>
</evidence>
<evidence type="ECO:0000256" key="2">
    <source>
        <dbReference type="ARBA" id="ARBA00011738"/>
    </source>
</evidence>
<dbReference type="SUPFAM" id="SSF49329">
    <property type="entry name" value="Cu,Zn superoxide dismutase-like"/>
    <property type="match status" value="1"/>
</dbReference>
<evidence type="ECO:0000256" key="8">
    <source>
        <dbReference type="ARBA" id="ARBA00023002"/>
    </source>
</evidence>
<dbReference type="AlphaFoldDB" id="F0UXR6"/>
<feature type="compositionally biased region" description="Polar residues" evidence="11">
    <location>
        <begin position="20"/>
        <end position="32"/>
    </location>
</feature>
<evidence type="ECO:0000256" key="10">
    <source>
        <dbReference type="RuleBase" id="RU000393"/>
    </source>
</evidence>
<comment type="function">
    <text evidence="10">Destroys radicals which are normally produced within the cells and which are toxic to biological systems.</text>
</comment>
<keyword evidence="6 10" id="KW-0862">Zinc</keyword>
<dbReference type="EMBL" id="FJ756931">
    <property type="protein sequence ID" value="ACY68679.1"/>
    <property type="molecule type" value="mRNA"/>
</dbReference>
<dbReference type="Pfam" id="PF00080">
    <property type="entry name" value="Sod_Cu"/>
    <property type="match status" value="1"/>
</dbReference>
<dbReference type="InterPro" id="IPR024134">
    <property type="entry name" value="SOD_Cu/Zn_/chaperone"/>
</dbReference>
<keyword evidence="8 10" id="KW-0560">Oxidoreductase</keyword>
<dbReference type="Gene3D" id="2.60.40.200">
    <property type="entry name" value="Superoxide dismutase, copper/zinc binding domain"/>
    <property type="match status" value="1"/>
</dbReference>
<comment type="cofactor">
    <cofactor evidence="10">
        <name>Cu cation</name>
        <dbReference type="ChEBI" id="CHEBI:23378"/>
    </cofactor>
    <text evidence="10">Binds 1 copper ion per subunit.</text>
</comment>
<evidence type="ECO:0000256" key="5">
    <source>
        <dbReference type="ARBA" id="ARBA00022723"/>
    </source>
</evidence>
<sequence>MVKAVAVLRGDSKVSGEVTFEQSSESSPTTISYDIRGNDPSAERGMHVHQFGDNTNGCTSAGPHFNPFSKQHGAPSDTERHVGDLGNVKTDEQGNAKGTITDSLVKLIGPESVLGRTIVVHSGTDDLGKGGHEQSKVTGNAGGRPACCVIGIAQ</sequence>
<evidence type="ECO:0000256" key="11">
    <source>
        <dbReference type="SAM" id="MobiDB-lite"/>
    </source>
</evidence>
<dbReference type="GO" id="GO:0004784">
    <property type="term" value="F:superoxide dismutase activity"/>
    <property type="evidence" value="ECO:0007669"/>
    <property type="project" value="UniProtKB-EC"/>
</dbReference>
<dbReference type="InterPro" id="IPR036423">
    <property type="entry name" value="SOD-like_Cu/Zn_dom_sf"/>
</dbReference>
<comment type="similarity">
    <text evidence="1 10">Belongs to the Cu-Zn superoxide dismutase family.</text>
</comment>
<keyword evidence="9 10" id="KW-0186">Copper</keyword>
<proteinExistence type="evidence at transcript level"/>
<dbReference type="PRINTS" id="PR00068">
    <property type="entry name" value="CUZNDISMTASE"/>
</dbReference>
<evidence type="ECO:0000256" key="3">
    <source>
        <dbReference type="ARBA" id="ARBA00012682"/>
    </source>
</evidence>
<accession>F0UXR6</accession>
<protein>
    <recommendedName>
        <fullName evidence="4 10">Superoxide dismutase [Cu-Zn]</fullName>
        <ecNumber evidence="3 10">1.15.1.1</ecNumber>
    </recommendedName>
</protein>
<dbReference type="GO" id="GO:0005507">
    <property type="term" value="F:copper ion binding"/>
    <property type="evidence" value="ECO:0007669"/>
    <property type="project" value="InterPro"/>
</dbReference>
<evidence type="ECO:0000256" key="1">
    <source>
        <dbReference type="ARBA" id="ARBA00010457"/>
    </source>
</evidence>
<reference evidence="13" key="1">
    <citation type="journal article" date="2011" name="Mycologia">
        <title>Fungal and algal gene expression in early developmental stages of lichen-symbiosis.</title>
        <authorList>
            <person name="Joneson S."/>
            <person name="Armaleo D."/>
            <person name="Lutzoni F."/>
        </authorList>
    </citation>
    <scope>NUCLEOTIDE SEQUENCE</scope>
    <source>
        <strain evidence="13">DA1</strain>
        <tissue evidence="13">Soredia</tissue>
    </source>
</reference>
<dbReference type="PROSITE" id="PS00087">
    <property type="entry name" value="SOD_CU_ZN_1"/>
    <property type="match status" value="1"/>
</dbReference>
<evidence type="ECO:0000256" key="7">
    <source>
        <dbReference type="ARBA" id="ARBA00022862"/>
    </source>
</evidence>
<feature type="region of interest" description="Disordered" evidence="11">
    <location>
        <begin position="56"/>
        <end position="81"/>
    </location>
</feature>
<dbReference type="InterPro" id="IPR001424">
    <property type="entry name" value="SOD_Cu_Zn_dom"/>
</dbReference>
<dbReference type="InterPro" id="IPR018152">
    <property type="entry name" value="SOD_Cu/Zn_BS"/>
</dbReference>
<keyword evidence="7" id="KW-0049">Antioxidant</keyword>
<feature type="region of interest" description="Disordered" evidence="11">
    <location>
        <begin position="14"/>
        <end position="40"/>
    </location>
</feature>
<evidence type="ECO:0000313" key="13">
    <source>
        <dbReference type="EMBL" id="ACY68679.1"/>
    </source>
</evidence>
<feature type="domain" description="Superoxide dismutase copper/zinc binding" evidence="12">
    <location>
        <begin position="14"/>
        <end position="150"/>
    </location>
</feature>
<evidence type="ECO:0000256" key="6">
    <source>
        <dbReference type="ARBA" id="ARBA00022833"/>
    </source>
</evidence>
<name>F0UXR6_CLAGR</name>
<keyword evidence="5 10" id="KW-0479">Metal-binding</keyword>
<dbReference type="CDD" id="cd00305">
    <property type="entry name" value="Cu-Zn_Superoxide_Dismutase"/>
    <property type="match status" value="1"/>
</dbReference>
<dbReference type="FunFam" id="2.60.40.200:FF:000001">
    <property type="entry name" value="Superoxide dismutase [Cu-Zn]"/>
    <property type="match status" value="1"/>
</dbReference>
<comment type="catalytic activity">
    <reaction evidence="10">
        <text>2 superoxide + 2 H(+) = H2O2 + O2</text>
        <dbReference type="Rhea" id="RHEA:20696"/>
        <dbReference type="ChEBI" id="CHEBI:15378"/>
        <dbReference type="ChEBI" id="CHEBI:15379"/>
        <dbReference type="ChEBI" id="CHEBI:16240"/>
        <dbReference type="ChEBI" id="CHEBI:18421"/>
        <dbReference type="EC" id="1.15.1.1"/>
    </reaction>
</comment>
<evidence type="ECO:0000256" key="4">
    <source>
        <dbReference type="ARBA" id="ARBA00020928"/>
    </source>
</evidence>
<comment type="cofactor">
    <cofactor evidence="10">
        <name>Zn(2+)</name>
        <dbReference type="ChEBI" id="CHEBI:29105"/>
    </cofactor>
    <text evidence="10">Binds 1 zinc ion per subunit.</text>
</comment>
<dbReference type="PROSITE" id="PS00332">
    <property type="entry name" value="SOD_CU_ZN_2"/>
    <property type="match status" value="1"/>
</dbReference>